<dbReference type="Gene3D" id="3.30.900.10">
    <property type="entry name" value="HORMA domain"/>
    <property type="match status" value="1"/>
</dbReference>
<dbReference type="Pfam" id="PF02301">
    <property type="entry name" value="HORMA"/>
    <property type="match status" value="1"/>
</dbReference>
<feature type="compositionally biased region" description="Acidic residues" evidence="6">
    <location>
        <begin position="246"/>
        <end position="255"/>
    </location>
</feature>
<dbReference type="InterPro" id="IPR036570">
    <property type="entry name" value="HORMA_dom_sf"/>
</dbReference>
<dbReference type="GO" id="GO:0005634">
    <property type="term" value="C:nucleus"/>
    <property type="evidence" value="ECO:0007669"/>
    <property type="project" value="UniProtKB-SubCell"/>
</dbReference>
<evidence type="ECO:0000259" key="7">
    <source>
        <dbReference type="PROSITE" id="PS50815"/>
    </source>
</evidence>
<dbReference type="PANTHER" id="PTHR48225:SF7">
    <property type="entry name" value="MEIOSIS-SPECIFIC PROTEIN HOP1"/>
    <property type="match status" value="1"/>
</dbReference>
<dbReference type="GO" id="GO:0005694">
    <property type="term" value="C:chromosome"/>
    <property type="evidence" value="ECO:0007669"/>
    <property type="project" value="UniProtKB-SubCell"/>
</dbReference>
<feature type="compositionally biased region" description="Basic and acidic residues" evidence="6">
    <location>
        <begin position="490"/>
        <end position="501"/>
    </location>
</feature>
<dbReference type="GO" id="GO:0051321">
    <property type="term" value="P:meiotic cell cycle"/>
    <property type="evidence" value="ECO:0007669"/>
    <property type="project" value="UniProtKB-KW"/>
</dbReference>
<protein>
    <recommendedName>
        <fullName evidence="7">HORMA domain-containing protein</fullName>
    </recommendedName>
</protein>
<feature type="compositionally biased region" description="Polar residues" evidence="6">
    <location>
        <begin position="526"/>
        <end position="537"/>
    </location>
</feature>
<dbReference type="AlphaFoldDB" id="A0A5N5P365"/>
<feature type="domain" description="HORMA" evidence="7">
    <location>
        <begin position="1"/>
        <end position="237"/>
    </location>
</feature>
<evidence type="ECO:0000313" key="8">
    <source>
        <dbReference type="EMBL" id="KAB5573196.1"/>
    </source>
</evidence>
<keyword evidence="4" id="KW-0539">Nucleus</keyword>
<gene>
    <name evidence="8" type="ORF">DKX38_000390</name>
</gene>
<evidence type="ECO:0000256" key="5">
    <source>
        <dbReference type="ARBA" id="ARBA00023254"/>
    </source>
</evidence>
<proteinExistence type="predicted"/>
<dbReference type="Proteomes" id="UP000326939">
    <property type="component" value="Chromosome 1"/>
</dbReference>
<dbReference type="SUPFAM" id="SSF56019">
    <property type="entry name" value="The spindle assembly checkpoint protein mad2"/>
    <property type="match status" value="1"/>
</dbReference>
<organism evidence="8 9">
    <name type="scientific">Salix brachista</name>
    <dbReference type="NCBI Taxonomy" id="2182728"/>
    <lineage>
        <taxon>Eukaryota</taxon>
        <taxon>Viridiplantae</taxon>
        <taxon>Streptophyta</taxon>
        <taxon>Embryophyta</taxon>
        <taxon>Tracheophyta</taxon>
        <taxon>Spermatophyta</taxon>
        <taxon>Magnoliopsida</taxon>
        <taxon>eudicotyledons</taxon>
        <taxon>Gunneridae</taxon>
        <taxon>Pentapetalae</taxon>
        <taxon>rosids</taxon>
        <taxon>fabids</taxon>
        <taxon>Malpighiales</taxon>
        <taxon>Salicaceae</taxon>
        <taxon>Saliceae</taxon>
        <taxon>Salix</taxon>
    </lineage>
</organism>
<name>A0A5N5P365_9ROSI</name>
<evidence type="ECO:0000256" key="6">
    <source>
        <dbReference type="SAM" id="MobiDB-lite"/>
    </source>
</evidence>
<reference evidence="9" key="1">
    <citation type="journal article" date="2019" name="Gigascience">
        <title>De novo genome assembly of the endangered Acer yangbiense, a plant species with extremely small populations endemic to Yunnan Province, China.</title>
        <authorList>
            <person name="Yang J."/>
            <person name="Wariss H.M."/>
            <person name="Tao L."/>
            <person name="Zhang R."/>
            <person name="Yun Q."/>
            <person name="Hollingsworth P."/>
            <person name="Dao Z."/>
            <person name="Luo G."/>
            <person name="Guo H."/>
            <person name="Ma Y."/>
            <person name="Sun W."/>
        </authorList>
    </citation>
    <scope>NUCLEOTIDE SEQUENCE [LARGE SCALE GENOMIC DNA]</scope>
    <source>
        <strain evidence="9">cv. br00</strain>
    </source>
</reference>
<keyword evidence="9" id="KW-1185">Reference proteome</keyword>
<evidence type="ECO:0000256" key="2">
    <source>
        <dbReference type="ARBA" id="ARBA00004286"/>
    </source>
</evidence>
<keyword evidence="3" id="KW-0158">Chromosome</keyword>
<feature type="region of interest" description="Disordered" evidence="6">
    <location>
        <begin position="526"/>
        <end position="607"/>
    </location>
</feature>
<evidence type="ECO:0000256" key="1">
    <source>
        <dbReference type="ARBA" id="ARBA00004123"/>
    </source>
</evidence>
<feature type="region of interest" description="Disordered" evidence="6">
    <location>
        <begin position="246"/>
        <end position="314"/>
    </location>
</feature>
<comment type="caution">
    <text evidence="8">The sequence shown here is derived from an EMBL/GenBank/DDBJ whole genome shotgun (WGS) entry which is preliminary data.</text>
</comment>
<feature type="compositionally biased region" description="Acidic residues" evidence="6">
    <location>
        <begin position="294"/>
        <end position="313"/>
    </location>
</feature>
<accession>A0A5N5P365</accession>
<dbReference type="PANTHER" id="PTHR48225">
    <property type="entry name" value="HORMA DOMAIN-CONTAINING PROTEIN 1"/>
    <property type="match status" value="1"/>
</dbReference>
<dbReference type="EMBL" id="VDCV01000001">
    <property type="protein sequence ID" value="KAB5573196.1"/>
    <property type="molecule type" value="Genomic_DNA"/>
</dbReference>
<dbReference type="InterPro" id="IPR003511">
    <property type="entry name" value="HORMA_dom"/>
</dbReference>
<sequence length="607" mass="68747">MVVAQKVKEAEITQQDSLLLTRNLLRIAIFNISYIRGLFPEKYFNDKSVPALGVYDALQKKYLKTLLFCVCETIDGPMIEEYTFSFSYSNNESQEVSMNINRSGNKKQGGTFKCNSTTEITPMQMRSSACKMVRTLVQLMRTLDKMPEERTVLMKLLYHDDVTMYEIVVLIHIEVWWFLTITLGIGYGCGDGFSIYKVSNGCRGCTEEEAHNAWTKHPLQMEVGNVNSKHFVLALKVKSVLDPCENENDDIEDDGLSLGADSEQRDDSSESDNEVNQSQEDQYIVAPVDKQCPEEDNGMVDEDDTQDPAEDEQQLDRVKDWVKSYHLDTIEHTDVLSNFPDISVVLIEEIMGKLVKEGVLLKTGTDAYSKVNQKTLEYEFTVVKEEIDGDKAPQVEDLVYMKALYHVLPMKYVTISKLQNKLDGEANQCTVRKLIDKMTRDGYLEAKGNRRLGKRVIHSTLTETKLMDVRRFLGNDAMDIDTNEPNNKSNHPEFQKTRNDYTDGSTCGVLHSIGSDLTRMKIRSEINQNGSTRSEQTISKKRGHGNTPKSGAEPDASSRESFFPGKENARANGNTNYFDEAGTVICSRSSQDKRSRKTSTVKEPIIR</sequence>
<comment type="subcellular location">
    <subcellularLocation>
        <location evidence="2">Chromosome</location>
    </subcellularLocation>
    <subcellularLocation>
        <location evidence="1">Nucleus</location>
    </subcellularLocation>
</comment>
<evidence type="ECO:0000256" key="3">
    <source>
        <dbReference type="ARBA" id="ARBA00022454"/>
    </source>
</evidence>
<dbReference type="InterPro" id="IPR051294">
    <property type="entry name" value="HORMA_MeioticProgression"/>
</dbReference>
<evidence type="ECO:0000313" key="9">
    <source>
        <dbReference type="Proteomes" id="UP000326939"/>
    </source>
</evidence>
<evidence type="ECO:0000256" key="4">
    <source>
        <dbReference type="ARBA" id="ARBA00023242"/>
    </source>
</evidence>
<feature type="region of interest" description="Disordered" evidence="6">
    <location>
        <begin position="477"/>
        <end position="502"/>
    </location>
</feature>
<keyword evidence="5" id="KW-0469">Meiosis</keyword>
<dbReference type="PROSITE" id="PS50815">
    <property type="entry name" value="HORMA"/>
    <property type="match status" value="1"/>
</dbReference>